<evidence type="ECO:0000256" key="4">
    <source>
        <dbReference type="SAM" id="Phobius"/>
    </source>
</evidence>
<keyword evidence="7" id="KW-1185">Reference proteome</keyword>
<comment type="caution">
    <text evidence="6">The sequence shown here is derived from an EMBL/GenBank/DDBJ whole genome shotgun (WGS) entry which is preliminary data.</text>
</comment>
<keyword evidence="4" id="KW-0812">Transmembrane</keyword>
<dbReference type="PANTHER" id="PTHR43179:SF12">
    <property type="entry name" value="GALACTOFURANOSYLTRANSFERASE GLFT2"/>
    <property type="match status" value="1"/>
</dbReference>
<evidence type="ECO:0000313" key="6">
    <source>
        <dbReference type="EMBL" id="MDR7097746.1"/>
    </source>
</evidence>
<sequence length="333" mass="37012">MSVCIANYNGENLLSECIDSVLAQQGDATIEIIVHDDASSDGSLHLLQARYSQVTVIRSDRNVGFCIANNRMADMASGQYLLLLNNDAALLPDAVATLLAAAGAQQPAGILTLPQYDWETGQLVDRGCLLDPFYTPVPNRDPLRRDVAYVIGACLWIPRALWRNLDGFPTWLGSIAEDMYLGCAARLRGYPVQAIPASGYRHRQGASFGGNRIDDGRLDSSYRRRYLSERNRLAVLAICTPTWLAWPWLTLHTIALTVEGLLLSLLKATPRIWREIYWAALHDAVRRRRELLDHRSALQSKRTIGLGTYMSGSTAMPRKLVLLFRHGLPGIRG</sequence>
<dbReference type="EMBL" id="JAVDVW010000001">
    <property type="protein sequence ID" value="MDR7097746.1"/>
    <property type="molecule type" value="Genomic_DNA"/>
</dbReference>
<keyword evidence="3" id="KW-0808">Transferase</keyword>
<proteinExistence type="inferred from homology"/>
<dbReference type="Proteomes" id="UP001267878">
    <property type="component" value="Unassembled WGS sequence"/>
</dbReference>
<feature type="domain" description="Glycosyltransferase 2-like" evidence="5">
    <location>
        <begin position="2"/>
        <end position="121"/>
    </location>
</feature>
<dbReference type="InterPro" id="IPR001173">
    <property type="entry name" value="Glyco_trans_2-like"/>
</dbReference>
<name>A0ABU1VJV4_9GAMM</name>
<keyword evidence="4" id="KW-0472">Membrane</keyword>
<accession>A0ABU1VJV4</accession>
<gene>
    <name evidence="6" type="ORF">J2X04_000093</name>
</gene>
<evidence type="ECO:0000256" key="1">
    <source>
        <dbReference type="ARBA" id="ARBA00006739"/>
    </source>
</evidence>
<dbReference type="Pfam" id="PF00535">
    <property type="entry name" value="Glycos_transf_2"/>
    <property type="match status" value="1"/>
</dbReference>
<dbReference type="Gene3D" id="3.90.550.10">
    <property type="entry name" value="Spore Coat Polysaccharide Biosynthesis Protein SpsA, Chain A"/>
    <property type="match status" value="1"/>
</dbReference>
<reference evidence="6 7" key="1">
    <citation type="submission" date="2023-07" db="EMBL/GenBank/DDBJ databases">
        <title>Sorghum-associated microbial communities from plants grown in Nebraska, USA.</title>
        <authorList>
            <person name="Schachtman D."/>
        </authorList>
    </citation>
    <scope>NUCLEOTIDE SEQUENCE [LARGE SCALE GENOMIC DNA]</scope>
    <source>
        <strain evidence="6 7">BE187</strain>
    </source>
</reference>
<keyword evidence="4" id="KW-1133">Transmembrane helix</keyword>
<feature type="transmembrane region" description="Helical" evidence="4">
    <location>
        <begin position="243"/>
        <end position="266"/>
    </location>
</feature>
<dbReference type="PANTHER" id="PTHR43179">
    <property type="entry name" value="RHAMNOSYLTRANSFERASE WBBL"/>
    <property type="match status" value="1"/>
</dbReference>
<comment type="similarity">
    <text evidence="1">Belongs to the glycosyltransferase 2 family.</text>
</comment>
<keyword evidence="2" id="KW-0328">Glycosyltransferase</keyword>
<evidence type="ECO:0000259" key="5">
    <source>
        <dbReference type="Pfam" id="PF00535"/>
    </source>
</evidence>
<protein>
    <submittedName>
        <fullName evidence="6">GT2 family glycosyltransferase</fullName>
    </submittedName>
</protein>
<dbReference type="InterPro" id="IPR029044">
    <property type="entry name" value="Nucleotide-diphossugar_trans"/>
</dbReference>
<evidence type="ECO:0000256" key="3">
    <source>
        <dbReference type="ARBA" id="ARBA00022679"/>
    </source>
</evidence>
<evidence type="ECO:0000313" key="7">
    <source>
        <dbReference type="Proteomes" id="UP001267878"/>
    </source>
</evidence>
<dbReference type="SUPFAM" id="SSF53448">
    <property type="entry name" value="Nucleotide-diphospho-sugar transferases"/>
    <property type="match status" value="1"/>
</dbReference>
<organism evidence="6 7">
    <name type="scientific">Agrilutibacter niabensis</name>
    <dbReference type="NCBI Taxonomy" id="380628"/>
    <lineage>
        <taxon>Bacteria</taxon>
        <taxon>Pseudomonadati</taxon>
        <taxon>Pseudomonadota</taxon>
        <taxon>Gammaproteobacteria</taxon>
        <taxon>Lysobacterales</taxon>
        <taxon>Lysobacteraceae</taxon>
        <taxon>Agrilutibacter</taxon>
    </lineage>
</organism>
<evidence type="ECO:0000256" key="2">
    <source>
        <dbReference type="ARBA" id="ARBA00022676"/>
    </source>
</evidence>